<dbReference type="PANTHER" id="PTHR23120:SF42">
    <property type="entry name" value="MAESTRO HEAT-LIKE REPEAT FAMILY MEMBER 3"/>
    <property type="match status" value="1"/>
</dbReference>
<gene>
    <name evidence="2" type="ORF">NXF25_007528</name>
</gene>
<dbReference type="SUPFAM" id="SSF48371">
    <property type="entry name" value="ARM repeat"/>
    <property type="match status" value="1"/>
</dbReference>
<feature type="domain" description="Maestro/Maestro-like HEAT-repeats" evidence="1">
    <location>
        <begin position="42"/>
        <end position="304"/>
    </location>
</feature>
<sequence length="339" mass="38958">MFRQANTYLRHSDIKVKTIGMAFFSELLYHPEIGHVFMTQDILEILHEWMVQPYPIIQIFSIRGLGYLLQHPFENKKLESLLIPLVNCASHTDRNITKEALRTLQFMFRHLDVETHGYKAVSLFPHLLKYFADEDIELRYTSTILFGMLLRGVDEANRSNVSGNVLKSIVPLLIQLSEGRTKDASRNTLHACVNFMSWEDVPSNLFQYEKYPSLHSMYLAICSVVISKCKQQLPDMMSQMLAFLRSRNPSYREAAALLIACCAPYMKPDVVASKDIEEIYLALRELQGDSETSVAQMATLAMEEIFRQCGHRINPDLIASQILTKFIRNLSRQPSETTQ</sequence>
<dbReference type="Pfam" id="PF23227">
    <property type="entry name" value="HEAT_MROH2B_C"/>
    <property type="match status" value="1"/>
</dbReference>
<dbReference type="InterPro" id="IPR055406">
    <property type="entry name" value="HEAT_Maestro"/>
</dbReference>
<dbReference type="AlphaFoldDB" id="A0AAW1C2H9"/>
<dbReference type="InterPro" id="IPR011989">
    <property type="entry name" value="ARM-like"/>
</dbReference>
<dbReference type="EMBL" id="JAOTOJ010000002">
    <property type="protein sequence ID" value="KAK9408754.1"/>
    <property type="molecule type" value="Genomic_DNA"/>
</dbReference>
<proteinExistence type="predicted"/>
<evidence type="ECO:0000313" key="2">
    <source>
        <dbReference type="EMBL" id="KAK9408754.1"/>
    </source>
</evidence>
<organism evidence="2 3">
    <name type="scientific">Crotalus adamanteus</name>
    <name type="common">Eastern diamondback rattlesnake</name>
    <dbReference type="NCBI Taxonomy" id="8729"/>
    <lineage>
        <taxon>Eukaryota</taxon>
        <taxon>Metazoa</taxon>
        <taxon>Chordata</taxon>
        <taxon>Craniata</taxon>
        <taxon>Vertebrata</taxon>
        <taxon>Euteleostomi</taxon>
        <taxon>Lepidosauria</taxon>
        <taxon>Squamata</taxon>
        <taxon>Bifurcata</taxon>
        <taxon>Unidentata</taxon>
        <taxon>Episquamata</taxon>
        <taxon>Toxicofera</taxon>
        <taxon>Serpentes</taxon>
        <taxon>Colubroidea</taxon>
        <taxon>Viperidae</taxon>
        <taxon>Crotalinae</taxon>
        <taxon>Crotalus</taxon>
    </lineage>
</organism>
<name>A0AAW1C2H9_CROAD</name>
<dbReference type="PANTHER" id="PTHR23120">
    <property type="entry name" value="MAESTRO-RELATED HEAT DOMAIN-CONTAINING"/>
    <property type="match status" value="1"/>
</dbReference>
<evidence type="ECO:0000259" key="1">
    <source>
        <dbReference type="Pfam" id="PF23227"/>
    </source>
</evidence>
<keyword evidence="3" id="KW-1185">Reference proteome</keyword>
<dbReference type="Gene3D" id="1.25.10.10">
    <property type="entry name" value="Leucine-rich Repeat Variant"/>
    <property type="match status" value="2"/>
</dbReference>
<reference evidence="2 3" key="1">
    <citation type="journal article" date="2024" name="Proc. Natl. Acad. Sci. U.S.A.">
        <title>The genetic regulatory architecture and epigenomic basis for age-related changes in rattlesnake venom.</title>
        <authorList>
            <person name="Hogan M.P."/>
            <person name="Holding M.L."/>
            <person name="Nystrom G.S."/>
            <person name="Colston T.J."/>
            <person name="Bartlett D.A."/>
            <person name="Mason A.J."/>
            <person name="Ellsworth S.A."/>
            <person name="Rautsaw R.M."/>
            <person name="Lawrence K.C."/>
            <person name="Strickland J.L."/>
            <person name="He B."/>
            <person name="Fraser P."/>
            <person name="Margres M.J."/>
            <person name="Gilbert D.M."/>
            <person name="Gibbs H.L."/>
            <person name="Parkinson C.L."/>
            <person name="Rokyta D.R."/>
        </authorList>
    </citation>
    <scope>NUCLEOTIDE SEQUENCE [LARGE SCALE GENOMIC DNA]</scope>
    <source>
        <strain evidence="2">DRR0105</strain>
    </source>
</reference>
<accession>A0AAW1C2H9</accession>
<evidence type="ECO:0000313" key="3">
    <source>
        <dbReference type="Proteomes" id="UP001474421"/>
    </source>
</evidence>
<dbReference type="Proteomes" id="UP001474421">
    <property type="component" value="Unassembled WGS sequence"/>
</dbReference>
<dbReference type="InterPro" id="IPR016024">
    <property type="entry name" value="ARM-type_fold"/>
</dbReference>
<comment type="caution">
    <text evidence="2">The sequence shown here is derived from an EMBL/GenBank/DDBJ whole genome shotgun (WGS) entry which is preliminary data.</text>
</comment>
<dbReference type="InterPro" id="IPR045206">
    <property type="entry name" value="Maestro_heat-like_prot"/>
</dbReference>
<protein>
    <submittedName>
        <fullName evidence="2">Maestro heat-like repeat-containing protein family member 6</fullName>
    </submittedName>
</protein>
<dbReference type="GO" id="GO:0005737">
    <property type="term" value="C:cytoplasm"/>
    <property type="evidence" value="ECO:0007669"/>
    <property type="project" value="TreeGrafter"/>
</dbReference>